<feature type="region of interest" description="Disordered" evidence="4">
    <location>
        <begin position="148"/>
        <end position="172"/>
    </location>
</feature>
<gene>
    <name evidence="5" type="ORF">N656DRAFT_799956</name>
</gene>
<organism evidence="5 6">
    <name type="scientific">Canariomyces notabilis</name>
    <dbReference type="NCBI Taxonomy" id="2074819"/>
    <lineage>
        <taxon>Eukaryota</taxon>
        <taxon>Fungi</taxon>
        <taxon>Dikarya</taxon>
        <taxon>Ascomycota</taxon>
        <taxon>Pezizomycotina</taxon>
        <taxon>Sordariomycetes</taxon>
        <taxon>Sordariomycetidae</taxon>
        <taxon>Sordariales</taxon>
        <taxon>Chaetomiaceae</taxon>
        <taxon>Canariomyces</taxon>
    </lineage>
</organism>
<reference evidence="5" key="1">
    <citation type="journal article" date="2023" name="Mol. Phylogenet. Evol.">
        <title>Genome-scale phylogeny and comparative genomics of the fungal order Sordariales.</title>
        <authorList>
            <person name="Hensen N."/>
            <person name="Bonometti L."/>
            <person name="Westerberg I."/>
            <person name="Brannstrom I.O."/>
            <person name="Guillou S."/>
            <person name="Cros-Aarteil S."/>
            <person name="Calhoun S."/>
            <person name="Haridas S."/>
            <person name="Kuo A."/>
            <person name="Mondo S."/>
            <person name="Pangilinan J."/>
            <person name="Riley R."/>
            <person name="LaButti K."/>
            <person name="Andreopoulos B."/>
            <person name="Lipzen A."/>
            <person name="Chen C."/>
            <person name="Yan M."/>
            <person name="Daum C."/>
            <person name="Ng V."/>
            <person name="Clum A."/>
            <person name="Steindorff A."/>
            <person name="Ohm R.A."/>
            <person name="Martin F."/>
            <person name="Silar P."/>
            <person name="Natvig D.O."/>
            <person name="Lalanne C."/>
            <person name="Gautier V."/>
            <person name="Ament-Velasquez S.L."/>
            <person name="Kruys A."/>
            <person name="Hutchinson M.I."/>
            <person name="Powell A.J."/>
            <person name="Barry K."/>
            <person name="Miller A.N."/>
            <person name="Grigoriev I.V."/>
            <person name="Debuchy R."/>
            <person name="Gladieux P."/>
            <person name="Hiltunen Thoren M."/>
            <person name="Johannesson H."/>
        </authorList>
    </citation>
    <scope>NUCLEOTIDE SEQUENCE</scope>
    <source>
        <strain evidence="5">CBS 508.74</strain>
    </source>
</reference>
<dbReference type="PANTHER" id="PTHR22977">
    <property type="entry name" value="COX ASSEMBLY MITOCHONDRIAL PROTEIN"/>
    <property type="match status" value="1"/>
</dbReference>
<comment type="function">
    <text evidence="3">Required for mitochondrial cytochrome c oxidase (COX) assembly and respiration.</text>
</comment>
<keyword evidence="3" id="KW-0143">Chaperone</keyword>
<name>A0AAN6QHS9_9PEZI</name>
<evidence type="ECO:0000256" key="3">
    <source>
        <dbReference type="RuleBase" id="RU364104"/>
    </source>
</evidence>
<keyword evidence="3" id="KW-0472">Membrane</keyword>
<keyword evidence="3" id="KW-0496">Mitochondrion</keyword>
<dbReference type="InterPro" id="IPR013892">
    <property type="entry name" value="Cyt_c_biogenesis_Cmc1-like"/>
</dbReference>
<proteinExistence type="inferred from homology"/>
<keyword evidence="2" id="KW-1015">Disulfide bond</keyword>
<sequence>MATDGADQTERLPMPSRNPLPLSASQEAQVREVFHARVRKKCADEIKAFADCAAGRTFSAPFACRALHRVMNGCMKEHATQAEHDAAREEWFAQRLQRQRERERKARRKLEQEAFLREWWGLPEKDREAARKEWEKLQAAERVGGFASRNRVRLGDSTGAEGGSGQQGEKGR</sequence>
<evidence type="ECO:0000313" key="6">
    <source>
        <dbReference type="Proteomes" id="UP001302812"/>
    </source>
</evidence>
<evidence type="ECO:0000256" key="1">
    <source>
        <dbReference type="ARBA" id="ARBA00007347"/>
    </source>
</evidence>
<protein>
    <recommendedName>
        <fullName evidence="3">COX assembly mitochondrial protein</fullName>
    </recommendedName>
</protein>
<accession>A0AAN6QHS9</accession>
<feature type="region of interest" description="Disordered" evidence="4">
    <location>
        <begin position="1"/>
        <end position="25"/>
    </location>
</feature>
<dbReference type="PANTHER" id="PTHR22977:SF5">
    <property type="entry name" value="COX ASSEMBLY MITOCHONDRIAL PROTEIN HOMOLOG"/>
    <property type="match status" value="1"/>
</dbReference>
<evidence type="ECO:0000256" key="2">
    <source>
        <dbReference type="ARBA" id="ARBA00023157"/>
    </source>
</evidence>
<dbReference type="Pfam" id="PF08583">
    <property type="entry name" value="Cmc1"/>
    <property type="match status" value="1"/>
</dbReference>
<keyword evidence="6" id="KW-1185">Reference proteome</keyword>
<dbReference type="AlphaFoldDB" id="A0AAN6QHS9"/>
<dbReference type="Proteomes" id="UP001302812">
    <property type="component" value="Unassembled WGS sequence"/>
</dbReference>
<dbReference type="GO" id="GO:0005743">
    <property type="term" value="C:mitochondrial inner membrane"/>
    <property type="evidence" value="ECO:0007669"/>
    <property type="project" value="UniProtKB-SubCell"/>
</dbReference>
<reference evidence="5" key="2">
    <citation type="submission" date="2023-05" db="EMBL/GenBank/DDBJ databases">
        <authorList>
            <consortium name="Lawrence Berkeley National Laboratory"/>
            <person name="Steindorff A."/>
            <person name="Hensen N."/>
            <person name="Bonometti L."/>
            <person name="Westerberg I."/>
            <person name="Brannstrom I.O."/>
            <person name="Guillou S."/>
            <person name="Cros-Aarteil S."/>
            <person name="Calhoun S."/>
            <person name="Haridas S."/>
            <person name="Kuo A."/>
            <person name="Mondo S."/>
            <person name="Pangilinan J."/>
            <person name="Riley R."/>
            <person name="Labutti K."/>
            <person name="Andreopoulos B."/>
            <person name="Lipzen A."/>
            <person name="Chen C."/>
            <person name="Yanf M."/>
            <person name="Daum C."/>
            <person name="Ng V."/>
            <person name="Clum A."/>
            <person name="Ohm R."/>
            <person name="Martin F."/>
            <person name="Silar P."/>
            <person name="Natvig D."/>
            <person name="Lalanne C."/>
            <person name="Gautier V."/>
            <person name="Ament-Velasquez S.L."/>
            <person name="Kruys A."/>
            <person name="Hutchinson M.I."/>
            <person name="Powell A.J."/>
            <person name="Barry K."/>
            <person name="Miller A.N."/>
            <person name="Grigoriev I.V."/>
            <person name="Debuchy R."/>
            <person name="Gladieux P."/>
            <person name="Thoren M.H."/>
            <person name="Johannesson H."/>
        </authorList>
    </citation>
    <scope>NUCLEOTIDE SEQUENCE</scope>
    <source>
        <strain evidence="5">CBS 508.74</strain>
    </source>
</reference>
<evidence type="ECO:0000256" key="4">
    <source>
        <dbReference type="SAM" id="MobiDB-lite"/>
    </source>
</evidence>
<feature type="compositionally biased region" description="Gly residues" evidence="4">
    <location>
        <begin position="160"/>
        <end position="172"/>
    </location>
</feature>
<dbReference type="PROSITE" id="PS51808">
    <property type="entry name" value="CHCH"/>
    <property type="match status" value="1"/>
</dbReference>
<comment type="caution">
    <text evidence="5">The sequence shown here is derived from an EMBL/GenBank/DDBJ whole genome shotgun (WGS) entry which is preliminary data.</text>
</comment>
<dbReference type="GeneID" id="89942070"/>
<keyword evidence="3" id="KW-0999">Mitochondrion inner membrane</keyword>
<dbReference type="RefSeq" id="XP_064668009.1">
    <property type="nucleotide sequence ID" value="XM_064817945.1"/>
</dbReference>
<dbReference type="EMBL" id="MU853350">
    <property type="protein sequence ID" value="KAK4110439.1"/>
    <property type="molecule type" value="Genomic_DNA"/>
</dbReference>
<evidence type="ECO:0000313" key="5">
    <source>
        <dbReference type="EMBL" id="KAK4110439.1"/>
    </source>
</evidence>
<comment type="similarity">
    <text evidence="1 3">Belongs to the CMC family.</text>
</comment>
<comment type="subcellular location">
    <subcellularLocation>
        <location evidence="3">Mitochondrion inner membrane</location>
    </subcellularLocation>
</comment>